<dbReference type="InterPro" id="IPR009218">
    <property type="entry name" value="HD_phosphohydro"/>
</dbReference>
<dbReference type="RefSeq" id="WP_092134065.1">
    <property type="nucleotide sequence ID" value="NZ_FNQK01000010.1"/>
</dbReference>
<dbReference type="PIRSF" id="PIRSF035170">
    <property type="entry name" value="HD_phosphohydro"/>
    <property type="match status" value="1"/>
</dbReference>
<dbReference type="PANTHER" id="PTHR21174">
    <property type="match status" value="1"/>
</dbReference>
<dbReference type="OrthoDB" id="9808993at2"/>
<protein>
    <submittedName>
        <fullName evidence="1">Predicted metal-dependent phosphohydrolase, HD superfamily</fullName>
    </submittedName>
</protein>
<reference evidence="1 2" key="1">
    <citation type="submission" date="2016-10" db="EMBL/GenBank/DDBJ databases">
        <authorList>
            <person name="de Groot N.N."/>
        </authorList>
    </citation>
    <scope>NUCLEOTIDE SEQUENCE [LARGE SCALE GENOMIC DNA]</scope>
    <source>
        <strain evidence="1 2">DSM 23842</strain>
    </source>
</reference>
<name>A0A1H4A624_BIZPA</name>
<evidence type="ECO:0000313" key="2">
    <source>
        <dbReference type="Proteomes" id="UP000198846"/>
    </source>
</evidence>
<gene>
    <name evidence="1" type="ORF">SAMN04487990_1109</name>
</gene>
<evidence type="ECO:0000313" key="1">
    <source>
        <dbReference type="EMBL" id="SEA31042.1"/>
    </source>
</evidence>
<dbReference type="EMBL" id="FNQK01000010">
    <property type="protein sequence ID" value="SEA31042.1"/>
    <property type="molecule type" value="Genomic_DNA"/>
</dbReference>
<dbReference type="SUPFAM" id="SSF109604">
    <property type="entry name" value="HD-domain/PDEase-like"/>
    <property type="match status" value="1"/>
</dbReference>
<sequence length="206" mass="24165">MIKETFISLITKYSDNDDYSLECWREIEKAYSAKSRYYHNLQHIEHMINSLAPIASQVTDMDTLLFAIYYHDIIYNATKSTNEHESALRLEKRLSNTTFRRIPESMALIEATKAHEPSLDTDTNILLDLDLSILGQSPDDYKIYCDSIRKEYKIYPDFMYRKGRIKVLQHFLALDSIFKIDYFKSTFEAQAKHNIKTELEGLNHSS</sequence>
<dbReference type="Proteomes" id="UP000198846">
    <property type="component" value="Unassembled WGS sequence"/>
</dbReference>
<organism evidence="1 2">
    <name type="scientific">Bizionia paragorgiae</name>
    <dbReference type="NCBI Taxonomy" id="283786"/>
    <lineage>
        <taxon>Bacteria</taxon>
        <taxon>Pseudomonadati</taxon>
        <taxon>Bacteroidota</taxon>
        <taxon>Flavobacteriia</taxon>
        <taxon>Flavobacteriales</taxon>
        <taxon>Flavobacteriaceae</taxon>
        <taxon>Bizionia</taxon>
    </lineage>
</organism>
<accession>A0A1H4A624</accession>
<dbReference type="GO" id="GO:0016787">
    <property type="term" value="F:hydrolase activity"/>
    <property type="evidence" value="ECO:0007669"/>
    <property type="project" value="UniProtKB-KW"/>
</dbReference>
<keyword evidence="1" id="KW-0378">Hydrolase</keyword>
<proteinExistence type="predicted"/>
<dbReference type="AlphaFoldDB" id="A0A1H4A624"/>
<keyword evidence="2" id="KW-1185">Reference proteome</keyword>
<dbReference type="PANTHER" id="PTHR21174:SF0">
    <property type="entry name" value="HD PHOSPHOHYDROLASE FAMILY PROTEIN-RELATED"/>
    <property type="match status" value="1"/>
</dbReference>